<dbReference type="Proteomes" id="UP000663852">
    <property type="component" value="Unassembled WGS sequence"/>
</dbReference>
<feature type="compositionally biased region" description="Polar residues" evidence="1">
    <location>
        <begin position="1"/>
        <end position="23"/>
    </location>
</feature>
<dbReference type="OrthoDB" id="10034976at2759"/>
<name>A0A814A547_ADIRI</name>
<evidence type="ECO:0000256" key="1">
    <source>
        <dbReference type="SAM" id="MobiDB-lite"/>
    </source>
</evidence>
<organism evidence="2 3">
    <name type="scientific">Adineta ricciae</name>
    <name type="common">Rotifer</name>
    <dbReference type="NCBI Taxonomy" id="249248"/>
    <lineage>
        <taxon>Eukaryota</taxon>
        <taxon>Metazoa</taxon>
        <taxon>Spiralia</taxon>
        <taxon>Gnathifera</taxon>
        <taxon>Rotifera</taxon>
        <taxon>Eurotatoria</taxon>
        <taxon>Bdelloidea</taxon>
        <taxon>Adinetida</taxon>
        <taxon>Adinetidae</taxon>
        <taxon>Adineta</taxon>
    </lineage>
</organism>
<feature type="compositionally biased region" description="Acidic residues" evidence="1">
    <location>
        <begin position="119"/>
        <end position="140"/>
    </location>
</feature>
<feature type="region of interest" description="Disordered" evidence="1">
    <location>
        <begin position="1"/>
        <end position="51"/>
    </location>
</feature>
<dbReference type="EMBL" id="CAJNOJ010000035">
    <property type="protein sequence ID" value="CAF0909689.1"/>
    <property type="molecule type" value="Genomic_DNA"/>
</dbReference>
<comment type="caution">
    <text evidence="2">The sequence shown here is derived from an EMBL/GenBank/DDBJ whole genome shotgun (WGS) entry which is preliminary data.</text>
</comment>
<evidence type="ECO:0000313" key="3">
    <source>
        <dbReference type="Proteomes" id="UP000663852"/>
    </source>
</evidence>
<feature type="region of interest" description="Disordered" evidence="1">
    <location>
        <begin position="332"/>
        <end position="359"/>
    </location>
</feature>
<evidence type="ECO:0000313" key="2">
    <source>
        <dbReference type="EMBL" id="CAF0909689.1"/>
    </source>
</evidence>
<sequence length="482" mass="53733">MESQNAPSSPSQLLIDATSSPATPTRKFRGKTPQSSTLPIPQICVNNNDDDGDDNGHITILDEFDQVLENESKRILVSRTLSLKQHDSIDHIGVPLGQQRSFSFSLGSKPNIAETVVIGDDDNNDNDDDDDDDDDADDDEHTSSSSSKTMKLPATPKSSLSKETFSRLFHSFTFRSGNHSSSSKLSVTKVDHEHVCLPCQHSSNLDLNPKNKRRPSIFGVFASKLNTPSDPASTRCSVCKKTYLRPSLTTNDDQHQLSPSKILRDQKQLQLHIKRRQSLPSLFHHLLESSSVTTLNSNVANDNIDHEQHHQTTSLNISHSFCSLIGSDDNHENNSLKRQRTNYHESSQQAEKGGIKDENDNELVPEIDEHHDSTTTNNVEFTLENNTIHQQFLHPPEEKTRSLLTNVFRTRRSNLALDSPETNMSGKQFSMSVLNLATSINTSRRNSAIATVNESTFDPRKHALSEENLPSVVCLLLKKSSL</sequence>
<feature type="region of interest" description="Disordered" evidence="1">
    <location>
        <begin position="116"/>
        <end position="158"/>
    </location>
</feature>
<proteinExistence type="predicted"/>
<protein>
    <submittedName>
        <fullName evidence="2">Uncharacterized protein</fullName>
    </submittedName>
</protein>
<dbReference type="AlphaFoldDB" id="A0A814A547"/>
<gene>
    <name evidence="2" type="ORF">EDS130_LOCUS10208</name>
</gene>
<accession>A0A814A547</accession>
<reference evidence="2" key="1">
    <citation type="submission" date="2021-02" db="EMBL/GenBank/DDBJ databases">
        <authorList>
            <person name="Nowell W R."/>
        </authorList>
    </citation>
    <scope>NUCLEOTIDE SEQUENCE</scope>
</reference>